<dbReference type="Gene3D" id="1.10.418.10">
    <property type="entry name" value="Calponin-like domain"/>
    <property type="match status" value="1"/>
</dbReference>
<feature type="region of interest" description="Disordered" evidence="1">
    <location>
        <begin position="140"/>
        <end position="168"/>
    </location>
</feature>
<dbReference type="GO" id="GO:1903479">
    <property type="term" value="P:mitotic actomyosin contractile ring assembly actin filament organization"/>
    <property type="evidence" value="ECO:0007669"/>
    <property type="project" value="TreeGrafter"/>
</dbReference>
<feature type="domain" description="Ras-GAP" evidence="2">
    <location>
        <begin position="1125"/>
        <end position="1357"/>
    </location>
</feature>
<dbReference type="Pfam" id="PF03836">
    <property type="entry name" value="RasGAP_C"/>
    <property type="match status" value="1"/>
</dbReference>
<evidence type="ECO:0000256" key="1">
    <source>
        <dbReference type="SAM" id="MobiDB-lite"/>
    </source>
</evidence>
<feature type="region of interest" description="Disordered" evidence="1">
    <location>
        <begin position="184"/>
        <end position="263"/>
    </location>
</feature>
<feature type="region of interest" description="Disordered" evidence="1">
    <location>
        <begin position="1"/>
        <end position="80"/>
    </location>
</feature>
<accession>A0A2N5TDR6</accession>
<dbReference type="InterPro" id="IPR000048">
    <property type="entry name" value="IQ_motif_EF-hand-BS"/>
</dbReference>
<dbReference type="SUPFAM" id="SSF143885">
    <property type="entry name" value="RGC domain-like"/>
    <property type="match status" value="1"/>
</dbReference>
<dbReference type="SUPFAM" id="SSF47576">
    <property type="entry name" value="Calponin-homology domain, CH-domain"/>
    <property type="match status" value="1"/>
</dbReference>
<sequence>METMEKGFGDDQQINQTTSHGTQQKQQHSRSNSLASRLSTRQTNPSSVLAGPHHLPVPLLSENQQSQPMQKKSYSTGPIIYPPKSSFDAIRGRFGLIQPNTTTTTTTTTTNYQSSYTPSPTISSLGIHRRGSINNATSMGPSPAHPLNKSTSHTANHQKRFSTSTLDSSAYQLNRPLVTASSLMTSTHSSDLQRNPSAPRRRPLSVIDPPSKFNPFPSNSSPDTLHHHYDRSQLEPVNENAGQDPRSYPFRRAHSSNQSHSEADQLIPVGQVEDVLGLHGRLRLTKDLPQSPVSTYNHRYSGGLKLLESQRHLLQAYEYLCHVGEAKDWLTSGIIEQRASKPFSFSFSRPHHHHASTAQPLGYRIEQTLRDGVILARLARRFRGREHVPRIFIHPKLQYRHSDNINYFFQFLRFVRLPELFIFELVDLYNAKNLPKVIYCIHVLSHLLAKRGLAERIGNLVGKLQFSNDQLEQTNAGLVGKSMPNFGDINKELAKECKEEFEPEVESQSDRIDRELADLLPEVIGLQSQLRGHLARVQHDELLSQLYDHLPTTVALQATLRGHLQRSSAAQLSADLSVNVPRIIDFQAAVRGARCRRKCRAALKLRKELDIWAIALQAASRGRLAQRQFSNQCVILRKLDFLWTALQAHARGSLVRARRTTVMTSAIECERAFTGVQALVRARLMTQAVRERKKRLETVEVASSVVKVQSQIRGLLERRRFFEPIHQLDHHEPAMVKFQSLIRTRLVQAQLGKMVSELMASEQDAIPFQSVCRGALSRRSLLHFIQRLQECDASTTAFQACCRKTLVQRAYAQKAKALNRVEVTRSVGGLQAFVRAGLIRKKIVNQKKELDFIQPDVVGIQAQCRGVLARLEWRAWFLHVHSSVPTAIFLQSLTRGFLVRRNFFERLMHYHNQMDKVIKVQSVYRARQQASQYKALTRRINVPISAIKAFLHLLSDSDTDFEEEIELSRLRTEVVRLIRDNQQLDGHVNELDTKIALLVKNKITLDEVQRTSGGGSGGTRRRKDVHYRHSVLAAANDPFAIVSSLGGGNLNGSSILFDKATKRKLEIYQEIFYLLQTKPEYLSRLFFIIKNLPSLPLAHTHPDEPSDAPRRPVTVTEKVKKVVEGVVLTLFGYAQMRREEYLLLKLFQRSIHEELAGVISLSEFIMGKFTFINLLMQYGRGAKERRYLKDLLGAVINDTVNDDNQRGIMNIETDPIKIYRSVINEEETRTGIQSTRPLDVTFNEALADQETLALFIKHLQSLRTLTDRFLYAITSMPQRMPFGIRYTAREMFRGLQVKFPGESGDSLAKVVLHMIYYRYLQPAVVAPETYDVVDSVIGPCARKNLSEVSKMLNQITVGRLFADDNPYLVPLNEYVCQATDTFINWFYTLVDVEDAEIHFAVDEYLDHTVSTKPVIYISPNEIYLTHSLVAQDLDLIAPSRDDPLKVLLLELGPAPSAASAELDHARAGEIALPLQNKLTVKLDPEADVKALWLKTKRYVLAMLKVQPGVTLMDAFLAPVTVEHELEWARIVAAEIESERTRKGHSPLISSSDQNHASHTLEDVHSLSFQELKARTLENVLALEKRGKLDREDNYQGILDSLANDILQRNRKRIQRRIDSSVLVNTLLNLKDKQKYLEDQEAQYHSYISDSMAAMQKKGGNKKRFIMPFTPQWHHLRTLEKQGRKPKFGSYKYSAQRLYEKGILLAAKDFSPKQFDKLFVIISCDEVGIFKLELRFMDRLVMGSNSNSNAPATTTAASSSNHKDGIDELRMEDLLEDQFSGKQSLNLDTLKLNLNLLLHLIKFSPPPPPLASFTFEMTGASRAYLVSFPAPTDTKWMPCAKVILEHPSASPAAFKARGGVGYSVHTLELELTH</sequence>
<feature type="compositionally biased region" description="Basic and acidic residues" evidence="1">
    <location>
        <begin position="224"/>
        <end position="233"/>
    </location>
</feature>
<dbReference type="InterPro" id="IPR008936">
    <property type="entry name" value="Rho_GTPase_activation_prot"/>
</dbReference>
<dbReference type="GO" id="GO:0005096">
    <property type="term" value="F:GTPase activator activity"/>
    <property type="evidence" value="ECO:0007669"/>
    <property type="project" value="TreeGrafter"/>
</dbReference>
<evidence type="ECO:0000313" key="4">
    <source>
        <dbReference type="EMBL" id="PLW23620.1"/>
    </source>
</evidence>
<dbReference type="STRING" id="200324.A0A2N5TDR6"/>
<dbReference type="Pfam" id="PF00307">
    <property type="entry name" value="CH"/>
    <property type="match status" value="1"/>
</dbReference>
<evidence type="ECO:0000313" key="5">
    <source>
        <dbReference type="Proteomes" id="UP000235388"/>
    </source>
</evidence>
<proteinExistence type="predicted"/>
<feature type="compositionally biased region" description="Polar residues" evidence="1">
    <location>
        <begin position="12"/>
        <end position="47"/>
    </location>
</feature>
<dbReference type="Gene3D" id="1.10.506.10">
    <property type="entry name" value="GTPase Activation - p120gap, domain 1"/>
    <property type="match status" value="1"/>
</dbReference>
<dbReference type="GO" id="GO:0051015">
    <property type="term" value="F:actin filament binding"/>
    <property type="evidence" value="ECO:0007669"/>
    <property type="project" value="TreeGrafter"/>
</dbReference>
<dbReference type="CDD" id="cd21206">
    <property type="entry name" value="CH_IQGAP"/>
    <property type="match status" value="1"/>
</dbReference>
<dbReference type="PANTHER" id="PTHR14149:SF14">
    <property type="entry name" value="CALPONIN-HOMOLOGY (CH) DOMAIN-CONTAINING PROTEIN"/>
    <property type="match status" value="1"/>
</dbReference>
<feature type="compositionally biased region" description="Polar residues" evidence="1">
    <location>
        <begin position="148"/>
        <end position="168"/>
    </location>
</feature>
<organism evidence="4 5">
    <name type="scientific">Puccinia coronata f. sp. avenae</name>
    <dbReference type="NCBI Taxonomy" id="200324"/>
    <lineage>
        <taxon>Eukaryota</taxon>
        <taxon>Fungi</taxon>
        <taxon>Dikarya</taxon>
        <taxon>Basidiomycota</taxon>
        <taxon>Pucciniomycotina</taxon>
        <taxon>Pucciniomycetes</taxon>
        <taxon>Pucciniales</taxon>
        <taxon>Pucciniaceae</taxon>
        <taxon>Puccinia</taxon>
    </lineage>
</organism>
<keyword evidence="5" id="KW-1185">Reference proteome</keyword>
<dbReference type="SMART" id="SM00323">
    <property type="entry name" value="RasGAP"/>
    <property type="match status" value="1"/>
</dbReference>
<feature type="region of interest" description="Disordered" evidence="1">
    <location>
        <begin position="99"/>
        <end position="125"/>
    </location>
</feature>
<evidence type="ECO:0000259" key="2">
    <source>
        <dbReference type="PROSITE" id="PS50018"/>
    </source>
</evidence>
<dbReference type="InterPro" id="IPR000593">
    <property type="entry name" value="RasGAP_C"/>
</dbReference>
<dbReference type="PROSITE" id="PS50018">
    <property type="entry name" value="RAS_GTPASE_ACTIV_2"/>
    <property type="match status" value="1"/>
</dbReference>
<dbReference type="Pfam" id="PF00616">
    <property type="entry name" value="RasGAP"/>
    <property type="match status" value="1"/>
</dbReference>
<comment type="caution">
    <text evidence="4">The sequence shown here is derived from an EMBL/GenBank/DDBJ whole genome shotgun (WGS) entry which is preliminary data.</text>
</comment>
<dbReference type="InterPro" id="IPR036872">
    <property type="entry name" value="CH_dom_sf"/>
</dbReference>
<dbReference type="OrthoDB" id="775356at2759"/>
<feature type="compositionally biased region" description="Polar residues" evidence="1">
    <location>
        <begin position="61"/>
        <end position="76"/>
    </location>
</feature>
<dbReference type="SUPFAM" id="SSF48350">
    <property type="entry name" value="GTPase activation domain, GAP"/>
    <property type="match status" value="1"/>
</dbReference>
<feature type="compositionally biased region" description="Low complexity" evidence="1">
    <location>
        <begin position="209"/>
        <end position="222"/>
    </location>
</feature>
<reference evidence="4 5" key="1">
    <citation type="submission" date="2017-11" db="EMBL/GenBank/DDBJ databases">
        <title>De novo assembly and phasing of dikaryotic genomes from two isolates of Puccinia coronata f. sp. avenae, the causal agent of oat crown rust.</title>
        <authorList>
            <person name="Miller M.E."/>
            <person name="Zhang Y."/>
            <person name="Omidvar V."/>
            <person name="Sperschneider J."/>
            <person name="Schwessinger B."/>
            <person name="Raley C."/>
            <person name="Palmer J.M."/>
            <person name="Garnica D."/>
            <person name="Upadhyaya N."/>
            <person name="Rathjen J."/>
            <person name="Taylor J.M."/>
            <person name="Park R.F."/>
            <person name="Dodds P.N."/>
            <person name="Hirsch C.D."/>
            <person name="Kianian S.F."/>
            <person name="Figueroa M."/>
        </authorList>
    </citation>
    <scope>NUCLEOTIDE SEQUENCE [LARGE SCALE GENOMIC DNA]</scope>
    <source>
        <strain evidence="4">12NC29</strain>
    </source>
</reference>
<dbReference type="SMART" id="SM00015">
    <property type="entry name" value="IQ"/>
    <property type="match status" value="10"/>
</dbReference>
<protein>
    <recommendedName>
        <fullName evidence="6">Ras-GAP domain-containing protein</fullName>
    </recommendedName>
</protein>
<evidence type="ECO:0008006" key="6">
    <source>
        <dbReference type="Google" id="ProtNLM"/>
    </source>
</evidence>
<feature type="compositionally biased region" description="Low complexity" evidence="1">
    <location>
        <begin position="99"/>
        <end position="121"/>
    </location>
</feature>
<feature type="domain" description="Calponin-homology (CH)" evidence="3">
    <location>
        <begin position="324"/>
        <end position="448"/>
    </location>
</feature>
<dbReference type="PANTHER" id="PTHR14149">
    <property type="entry name" value="RAS GTPASE-ACTIVATING PROTEIN WITH IQ MOTIF"/>
    <property type="match status" value="1"/>
</dbReference>
<feature type="compositionally biased region" description="Polar residues" evidence="1">
    <location>
        <begin position="184"/>
        <end position="196"/>
    </location>
</feature>
<dbReference type="InterPro" id="IPR001715">
    <property type="entry name" value="CH_dom"/>
</dbReference>
<dbReference type="InterPro" id="IPR001936">
    <property type="entry name" value="RasGAP_dom"/>
</dbReference>
<dbReference type="EMBL" id="PGCJ01000715">
    <property type="protein sequence ID" value="PLW23620.1"/>
    <property type="molecule type" value="Genomic_DNA"/>
</dbReference>
<dbReference type="PROSITE" id="PS50096">
    <property type="entry name" value="IQ"/>
    <property type="match status" value="7"/>
</dbReference>
<dbReference type="GO" id="GO:0110085">
    <property type="term" value="C:mitotic actomyosin contractile ring"/>
    <property type="evidence" value="ECO:0007669"/>
    <property type="project" value="TreeGrafter"/>
</dbReference>
<dbReference type="GO" id="GO:0005516">
    <property type="term" value="F:calmodulin binding"/>
    <property type="evidence" value="ECO:0007669"/>
    <property type="project" value="TreeGrafter"/>
</dbReference>
<dbReference type="Pfam" id="PF00612">
    <property type="entry name" value="IQ"/>
    <property type="match status" value="3"/>
</dbReference>
<name>A0A2N5TDR6_9BASI</name>
<dbReference type="Proteomes" id="UP000235388">
    <property type="component" value="Unassembled WGS sequence"/>
</dbReference>
<dbReference type="PROSITE" id="PS50021">
    <property type="entry name" value="CH"/>
    <property type="match status" value="1"/>
</dbReference>
<gene>
    <name evidence="4" type="ORF">PCANC_26772</name>
</gene>
<evidence type="ECO:0000259" key="3">
    <source>
        <dbReference type="PROSITE" id="PS50021"/>
    </source>
</evidence>